<proteinExistence type="predicted"/>
<organism evidence="2 3">
    <name type="scientific">Luteimonas lutimaris</name>
    <dbReference type="NCBI Taxonomy" id="698645"/>
    <lineage>
        <taxon>Bacteria</taxon>
        <taxon>Pseudomonadati</taxon>
        <taxon>Pseudomonadota</taxon>
        <taxon>Gammaproteobacteria</taxon>
        <taxon>Lysobacterales</taxon>
        <taxon>Lysobacteraceae</taxon>
        <taxon>Luteimonas</taxon>
    </lineage>
</organism>
<keyword evidence="3" id="KW-1185">Reference proteome</keyword>
<keyword evidence="1" id="KW-0472">Membrane</keyword>
<sequence>MSAAGWWRRQGPWLLGAAVLAAGAVVGPHFDRHREFRIHRADAARTVPAGAWGRYAGAGWRLRGITVQDRAMLPRDLRLPDNARVLLAELEIRPDQTATGESNTSRCSLLLRDDRGRGWRFAPETLVTYSRRAGFALDCTRPHDRPIGQPYVVRLPFLLPDDVPPSDLRLELQLFPLPPEATEPPGAYLDMALPGGR</sequence>
<evidence type="ECO:0000313" key="2">
    <source>
        <dbReference type="EMBL" id="GAA3913782.1"/>
    </source>
</evidence>
<dbReference type="RefSeq" id="WP_344758176.1">
    <property type="nucleotide sequence ID" value="NZ_BAAAZU010000001.1"/>
</dbReference>
<keyword evidence="1" id="KW-0812">Transmembrane</keyword>
<keyword evidence="1" id="KW-1133">Transmembrane helix</keyword>
<feature type="transmembrane region" description="Helical" evidence="1">
    <location>
        <begin position="12"/>
        <end position="30"/>
    </location>
</feature>
<gene>
    <name evidence="2" type="ORF">GCM10022229_03300</name>
</gene>
<protein>
    <submittedName>
        <fullName evidence="2">Uncharacterized protein</fullName>
    </submittedName>
</protein>
<evidence type="ECO:0000313" key="3">
    <source>
        <dbReference type="Proteomes" id="UP001501727"/>
    </source>
</evidence>
<evidence type="ECO:0000256" key="1">
    <source>
        <dbReference type="SAM" id="Phobius"/>
    </source>
</evidence>
<accession>A0ABP7M2T5</accession>
<reference evidence="3" key="1">
    <citation type="journal article" date="2019" name="Int. J. Syst. Evol. Microbiol.">
        <title>The Global Catalogue of Microorganisms (GCM) 10K type strain sequencing project: providing services to taxonomists for standard genome sequencing and annotation.</title>
        <authorList>
            <consortium name="The Broad Institute Genomics Platform"/>
            <consortium name="The Broad Institute Genome Sequencing Center for Infectious Disease"/>
            <person name="Wu L."/>
            <person name="Ma J."/>
        </authorList>
    </citation>
    <scope>NUCLEOTIDE SEQUENCE [LARGE SCALE GENOMIC DNA]</scope>
    <source>
        <strain evidence="3">JCM 16916</strain>
    </source>
</reference>
<name>A0ABP7M2T5_9GAMM</name>
<dbReference type="Proteomes" id="UP001501727">
    <property type="component" value="Unassembled WGS sequence"/>
</dbReference>
<comment type="caution">
    <text evidence="2">The sequence shown here is derived from an EMBL/GenBank/DDBJ whole genome shotgun (WGS) entry which is preliminary data.</text>
</comment>
<dbReference type="EMBL" id="BAAAZU010000001">
    <property type="protein sequence ID" value="GAA3913782.1"/>
    <property type="molecule type" value="Genomic_DNA"/>
</dbReference>